<evidence type="ECO:0000313" key="1">
    <source>
        <dbReference type="EMBL" id="GGM69220.1"/>
    </source>
</evidence>
<dbReference type="AlphaFoldDB" id="A0A830G0F2"/>
<protein>
    <submittedName>
        <fullName evidence="1">Uncharacterized protein</fullName>
    </submittedName>
</protein>
<keyword evidence="3" id="KW-1185">Reference proteome</keyword>
<reference evidence="1" key="1">
    <citation type="journal article" date="2014" name="Int. J. Syst. Evol. Microbiol.">
        <title>Complete genome sequence of Corynebacterium casei LMG S-19264T (=DSM 44701T), isolated from a smear-ripened cheese.</title>
        <authorList>
            <consortium name="US DOE Joint Genome Institute (JGI-PGF)"/>
            <person name="Walter F."/>
            <person name="Albersmeier A."/>
            <person name="Kalinowski J."/>
            <person name="Ruckert C."/>
        </authorList>
    </citation>
    <scope>NUCLEOTIDE SEQUENCE</scope>
    <source>
        <strain evidence="1">JCM 16108</strain>
    </source>
</reference>
<accession>A0A830G0F2</accession>
<evidence type="ECO:0000313" key="2">
    <source>
        <dbReference type="EMBL" id="MBP1955068.1"/>
    </source>
</evidence>
<dbReference type="RefSeq" id="WP_188872348.1">
    <property type="nucleotide sequence ID" value="NZ_BMOO01000004.1"/>
</dbReference>
<name>A0A830G0F2_9EURY</name>
<organism evidence="1 3">
    <name type="scientific">Halarchaeum rubridurum</name>
    <dbReference type="NCBI Taxonomy" id="489911"/>
    <lineage>
        <taxon>Archaea</taxon>
        <taxon>Methanobacteriati</taxon>
        <taxon>Methanobacteriota</taxon>
        <taxon>Stenosarchaea group</taxon>
        <taxon>Halobacteria</taxon>
        <taxon>Halobacteriales</taxon>
        <taxon>Halobacteriaceae</taxon>
    </lineage>
</organism>
<comment type="caution">
    <text evidence="1">The sequence shown here is derived from an EMBL/GenBank/DDBJ whole genome shotgun (WGS) entry which is preliminary data.</text>
</comment>
<sequence length="61" mass="6716">MSDAEHAPTPPKQAGQRKESVCAEVAETVHRAYRQLTVQPVDGEDAINDLQDAITQLEEDL</sequence>
<dbReference type="EMBL" id="BMOO01000004">
    <property type="protein sequence ID" value="GGM69220.1"/>
    <property type="molecule type" value="Genomic_DNA"/>
</dbReference>
<dbReference type="Proteomes" id="UP000765891">
    <property type="component" value="Unassembled WGS sequence"/>
</dbReference>
<gene>
    <name evidence="1" type="ORF">GCM10009017_19260</name>
    <name evidence="2" type="ORF">J2752_001980</name>
</gene>
<dbReference type="EMBL" id="JAGGKO010000003">
    <property type="protein sequence ID" value="MBP1955068.1"/>
    <property type="molecule type" value="Genomic_DNA"/>
</dbReference>
<dbReference type="Proteomes" id="UP000614609">
    <property type="component" value="Unassembled WGS sequence"/>
</dbReference>
<evidence type="ECO:0000313" key="3">
    <source>
        <dbReference type="Proteomes" id="UP000614609"/>
    </source>
</evidence>
<proteinExistence type="predicted"/>
<reference evidence="1" key="2">
    <citation type="submission" date="2020-09" db="EMBL/GenBank/DDBJ databases">
        <authorList>
            <person name="Sun Q."/>
            <person name="Ohkuma M."/>
        </authorList>
    </citation>
    <scope>NUCLEOTIDE SEQUENCE</scope>
    <source>
        <strain evidence="1">JCM 16108</strain>
    </source>
</reference>
<reference evidence="2" key="3">
    <citation type="submission" date="2021-03" db="EMBL/GenBank/DDBJ databases">
        <title>Genomic Encyclopedia of Type Strains, Phase IV (KMG-IV): sequencing the most valuable type-strain genomes for metagenomic binning, comparative biology and taxonomic classification.</title>
        <authorList>
            <person name="Goeker M."/>
        </authorList>
    </citation>
    <scope>NUCLEOTIDE SEQUENCE</scope>
    <source>
        <strain evidence="2">DSM 22443</strain>
    </source>
</reference>